<evidence type="ECO:0000313" key="3">
    <source>
        <dbReference type="Proteomes" id="UP000507470"/>
    </source>
</evidence>
<evidence type="ECO:0000313" key="2">
    <source>
        <dbReference type="EMBL" id="CAC5369138.1"/>
    </source>
</evidence>
<evidence type="ECO:0000256" key="1">
    <source>
        <dbReference type="SAM" id="MobiDB-lite"/>
    </source>
</evidence>
<organism evidence="2 3">
    <name type="scientific">Mytilus coruscus</name>
    <name type="common">Sea mussel</name>
    <dbReference type="NCBI Taxonomy" id="42192"/>
    <lineage>
        <taxon>Eukaryota</taxon>
        <taxon>Metazoa</taxon>
        <taxon>Spiralia</taxon>
        <taxon>Lophotrochozoa</taxon>
        <taxon>Mollusca</taxon>
        <taxon>Bivalvia</taxon>
        <taxon>Autobranchia</taxon>
        <taxon>Pteriomorphia</taxon>
        <taxon>Mytilida</taxon>
        <taxon>Mytiloidea</taxon>
        <taxon>Mytilidae</taxon>
        <taxon>Mytilinae</taxon>
        <taxon>Mytilus</taxon>
    </lineage>
</organism>
<dbReference type="OrthoDB" id="6096238at2759"/>
<dbReference type="Proteomes" id="UP000507470">
    <property type="component" value="Unassembled WGS sequence"/>
</dbReference>
<gene>
    <name evidence="2" type="ORF">MCOR_8433</name>
</gene>
<accession>A0A6J8AKA5</accession>
<dbReference type="AlphaFoldDB" id="A0A6J8AKA5"/>
<dbReference type="EMBL" id="CACVKT020001564">
    <property type="protein sequence ID" value="CAC5369138.1"/>
    <property type="molecule type" value="Genomic_DNA"/>
</dbReference>
<keyword evidence="3" id="KW-1185">Reference proteome</keyword>
<feature type="region of interest" description="Disordered" evidence="1">
    <location>
        <begin position="221"/>
        <end position="253"/>
    </location>
</feature>
<feature type="compositionally biased region" description="Polar residues" evidence="1">
    <location>
        <begin position="243"/>
        <end position="253"/>
    </location>
</feature>
<proteinExistence type="predicted"/>
<name>A0A6J8AKA5_MYTCO</name>
<sequence>MVQSASLFCLFYQALSASLLLFVLSKAVIKWSVMDQYVVIQKKFLIITEGTYRWIYCCSCNVAQESLLLSIPDNLTGNIEKDLEEKCIHVAPAKIIIEGFQMEISPEAAYVKGSAFIQPSTKDRLINPMLYRISLQTTIKKDKADKSHFIQDQPSNNHQHRISLQTTINKGQADKSHFIQDSISLQTTINKGQADKSHFIQDQPSNNHQHRISLQTTINKDKADKSHFIQDQDQQRKADKSHFIQSQPSTKEG</sequence>
<feature type="compositionally biased region" description="Basic and acidic residues" evidence="1">
    <location>
        <begin position="221"/>
        <end position="242"/>
    </location>
</feature>
<protein>
    <submittedName>
        <fullName evidence="2">Uncharacterized protein</fullName>
    </submittedName>
</protein>
<reference evidence="2 3" key="1">
    <citation type="submission" date="2020-06" db="EMBL/GenBank/DDBJ databases">
        <authorList>
            <person name="Li R."/>
            <person name="Bekaert M."/>
        </authorList>
    </citation>
    <scope>NUCLEOTIDE SEQUENCE [LARGE SCALE GENOMIC DNA]</scope>
    <source>
        <strain evidence="3">wild</strain>
    </source>
</reference>